<sequence>MARVKITETVLRDGHQSIAATRMRINQMIPVLESMDEVGYHAIECWGGATFDSCMRFLDEDPWERLRTLKRYIKKTPLQMLFRGQNILGYRHYADDMVYEFVNRAVDNGIDIIRVFDALNDSRNLESAIKAGKDTKSVHVQGAMVYTISPIHTLESFTKGAVELQEMGVDSLCIKDMSGLLAPYDAYNLVRMLKKHLHIPIELHTHCTCGFGEMTYLKAAEAGVDIIDTALSPFGAVTSQPATETMVMALQNSIYDTDIDTEKLWPITNHFKEVRKELAKEFNLTMPSQINPAVRKYQIPGGMLTNLYNQLKSQGEEDKFDDVLAEMPAVRRDLGYPPLVTPTSQITGSAAALNVLFGRYKMITNEVRDIVRGKYGRVPGEISEDFRKLCIGDEPVIDHRPADDLEPELDKAKAELAEAGYPDASPEDVLSYALFPEVALPFFAKRDEQRKAAQESAVTE</sequence>
<dbReference type="InterPro" id="IPR055268">
    <property type="entry name" value="PCB-like"/>
</dbReference>
<dbReference type="PROSITE" id="PS50991">
    <property type="entry name" value="PYR_CT"/>
    <property type="match status" value="1"/>
</dbReference>
<dbReference type="Pfam" id="PF02436">
    <property type="entry name" value="PYC_OADA"/>
    <property type="match status" value="1"/>
</dbReference>
<gene>
    <name evidence="2" type="ORF">HMPREF9429_00633</name>
</gene>
<dbReference type="AlphaFoldDB" id="E2ZB07"/>
<dbReference type="Gene3D" id="3.20.20.70">
    <property type="entry name" value="Aldolase class I"/>
    <property type="match status" value="1"/>
</dbReference>
<dbReference type="GO" id="GO:0006094">
    <property type="term" value="P:gluconeogenesis"/>
    <property type="evidence" value="ECO:0007669"/>
    <property type="project" value="TreeGrafter"/>
</dbReference>
<accession>E2ZB07</accession>
<evidence type="ECO:0000259" key="1">
    <source>
        <dbReference type="PROSITE" id="PS50991"/>
    </source>
</evidence>
<feature type="domain" description="Pyruvate carboxyltransferase" evidence="1">
    <location>
        <begin position="4"/>
        <end position="265"/>
    </location>
</feature>
<dbReference type="RefSeq" id="WP_006941526.1">
    <property type="nucleotide sequence ID" value="NZ_GL538187.1"/>
</dbReference>
<dbReference type="GO" id="GO:0004736">
    <property type="term" value="F:pyruvate carboxylase activity"/>
    <property type="evidence" value="ECO:0007669"/>
    <property type="project" value="TreeGrafter"/>
</dbReference>
<proteinExistence type="predicted"/>
<dbReference type="STRING" id="706434.HMPREF9429_00633"/>
<dbReference type="CDD" id="cd07937">
    <property type="entry name" value="DRE_TIM_PC_TC_5S"/>
    <property type="match status" value="1"/>
</dbReference>
<name>E2ZB07_9FIRM</name>
<dbReference type="eggNOG" id="COG5016">
    <property type="taxonomic scope" value="Bacteria"/>
</dbReference>
<dbReference type="SUPFAM" id="SSF89000">
    <property type="entry name" value="post-HMGL domain-like"/>
    <property type="match status" value="1"/>
</dbReference>
<dbReference type="Pfam" id="PF00682">
    <property type="entry name" value="HMGL-like"/>
    <property type="match status" value="1"/>
</dbReference>
<dbReference type="Proteomes" id="UP000003195">
    <property type="component" value="Unassembled WGS sequence"/>
</dbReference>
<dbReference type="PANTHER" id="PTHR43778">
    <property type="entry name" value="PYRUVATE CARBOXYLASE"/>
    <property type="match status" value="1"/>
</dbReference>
<dbReference type="GO" id="GO:0005737">
    <property type="term" value="C:cytoplasm"/>
    <property type="evidence" value="ECO:0007669"/>
    <property type="project" value="TreeGrafter"/>
</dbReference>
<comment type="caution">
    <text evidence="2">The sequence shown here is derived from an EMBL/GenBank/DDBJ whole genome shotgun (WGS) entry which is preliminary data.</text>
</comment>
<reference evidence="2 3" key="1">
    <citation type="submission" date="2010-08" db="EMBL/GenBank/DDBJ databases">
        <authorList>
            <person name="Weinstock G."/>
            <person name="Sodergren E."/>
            <person name="Clifton S."/>
            <person name="Fulton L."/>
            <person name="Fulton B."/>
            <person name="Courtney L."/>
            <person name="Fronick C."/>
            <person name="Harrison M."/>
            <person name="Strong C."/>
            <person name="Farmer C."/>
            <person name="Delahaunty K."/>
            <person name="Markovic C."/>
            <person name="Hall O."/>
            <person name="Minx P."/>
            <person name="Tomlinson C."/>
            <person name="Mitreva M."/>
            <person name="Hou S."/>
            <person name="Chen J."/>
            <person name="Wollam A."/>
            <person name="Pepin K.H."/>
            <person name="Johnson M."/>
            <person name="Bhonagiri V."/>
            <person name="Zhang X."/>
            <person name="Suruliraj S."/>
            <person name="Warren W."/>
            <person name="Chinwalla A."/>
            <person name="Mardis E.R."/>
            <person name="Wilson R.K."/>
        </authorList>
    </citation>
    <scope>NUCLEOTIDE SEQUENCE [LARGE SCALE GENOMIC DNA]</scope>
    <source>
        <strain evidence="2 3">F0359</strain>
    </source>
</reference>
<dbReference type="InterPro" id="IPR013785">
    <property type="entry name" value="Aldolase_TIM"/>
</dbReference>
<dbReference type="NCBIfam" id="NF006761">
    <property type="entry name" value="PRK09282.1"/>
    <property type="match status" value="1"/>
</dbReference>
<dbReference type="SUPFAM" id="SSF51569">
    <property type="entry name" value="Aldolase"/>
    <property type="match status" value="1"/>
</dbReference>
<dbReference type="HOGENOM" id="CLU_000395_4_2_9"/>
<keyword evidence="3" id="KW-1185">Reference proteome</keyword>
<protein>
    <submittedName>
        <fullName evidence="2">Conserved carboxylase domain protein</fullName>
    </submittedName>
</protein>
<evidence type="ECO:0000313" key="3">
    <source>
        <dbReference type="Proteomes" id="UP000003195"/>
    </source>
</evidence>
<dbReference type="InterPro" id="IPR003379">
    <property type="entry name" value="Carboxylase_cons_dom"/>
</dbReference>
<dbReference type="EMBL" id="AECS01000014">
    <property type="protein sequence ID" value="EFQ04528.1"/>
    <property type="molecule type" value="Genomic_DNA"/>
</dbReference>
<dbReference type="OrthoDB" id="9807469at2"/>
<evidence type="ECO:0000313" key="2">
    <source>
        <dbReference type="EMBL" id="EFQ04528.1"/>
    </source>
</evidence>
<dbReference type="InterPro" id="IPR000891">
    <property type="entry name" value="PYR_CT"/>
</dbReference>
<dbReference type="PANTHER" id="PTHR43778:SF2">
    <property type="entry name" value="PYRUVATE CARBOXYLASE, MITOCHONDRIAL"/>
    <property type="match status" value="1"/>
</dbReference>
<organism evidence="2 3">
    <name type="scientific">Megasphaera micronuciformis F0359</name>
    <dbReference type="NCBI Taxonomy" id="706434"/>
    <lineage>
        <taxon>Bacteria</taxon>
        <taxon>Bacillati</taxon>
        <taxon>Bacillota</taxon>
        <taxon>Negativicutes</taxon>
        <taxon>Veillonellales</taxon>
        <taxon>Veillonellaceae</taxon>
        <taxon>Megasphaera</taxon>
    </lineage>
</organism>